<keyword evidence="3" id="KW-0245">EGF-like domain</keyword>
<dbReference type="Gene3D" id="2.20.100.10">
    <property type="entry name" value="Thrombospondin type-1 (TSP1) repeat"/>
    <property type="match status" value="12"/>
</dbReference>
<evidence type="ECO:0000313" key="9">
    <source>
        <dbReference type="RefSeq" id="XP_022328824.1"/>
    </source>
</evidence>
<keyword evidence="7" id="KW-0325">Glycoprotein</keyword>
<keyword evidence="6" id="KW-1015">Disulfide bond</keyword>
<reference evidence="8" key="1">
    <citation type="submission" date="2024-06" db="UniProtKB">
        <authorList>
            <consortium name="RefSeq"/>
        </authorList>
    </citation>
    <scope>NUCLEOTIDE SEQUENCE [LARGE SCALE GENOMIC DNA]</scope>
</reference>
<protein>
    <submittedName>
        <fullName evidence="9">A disintegrin and metalloproteinase with thrombospondin motifs adt-1-like isoform X1</fullName>
    </submittedName>
</protein>
<evidence type="ECO:0000256" key="1">
    <source>
        <dbReference type="ARBA" id="ARBA00004613"/>
    </source>
</evidence>
<name>A0A8B8DML5_CRAVI</name>
<dbReference type="InterPro" id="IPR000884">
    <property type="entry name" value="TSP1_rpt"/>
</dbReference>
<gene>
    <name evidence="9" type="primary">LOC111127841</name>
</gene>
<proteinExistence type="predicted"/>
<keyword evidence="8" id="KW-1185">Reference proteome</keyword>
<dbReference type="FunFam" id="2.20.100.10:FF:000067">
    <property type="entry name" value="Hemicentin 1"/>
    <property type="match status" value="1"/>
</dbReference>
<dbReference type="SUPFAM" id="SSF82895">
    <property type="entry name" value="TSP-1 type 1 repeat"/>
    <property type="match status" value="13"/>
</dbReference>
<dbReference type="AlphaFoldDB" id="A0A8B8DML5"/>
<dbReference type="RefSeq" id="XP_022328824.1">
    <property type="nucleotide sequence ID" value="XM_022473116.1"/>
</dbReference>
<dbReference type="SMART" id="SM00209">
    <property type="entry name" value="TSP1"/>
    <property type="match status" value="13"/>
</dbReference>
<dbReference type="InterPro" id="IPR052065">
    <property type="entry name" value="Compl_asym_regulator"/>
</dbReference>
<keyword evidence="5" id="KW-0677">Repeat</keyword>
<evidence type="ECO:0000256" key="5">
    <source>
        <dbReference type="ARBA" id="ARBA00022737"/>
    </source>
</evidence>
<sequence length="760" mass="81264">MKCFGGNCTVNGGWSNWMSWANCSNSCGKGWKIRSRMCDNPLPFYGGTNCTGESYDVTSCNLTPCPVDGAWSDWLHWSSCSNLSGGGWRIRKRLCDNPSASHGGKVCSGSDSAVEQCVNSLGIDGNWTSWSSWTPCSVTCGTGIETRTRNCSNPTPENGGQACSGQGIDTRQCNNTACTVDGHWSEWNPWSTCSSNAGSGFKIRARTCNNPAPQNGGQECAGMSFSSESCSSTASTTVVNGRWSSWTSWGSCSVSCWNGIQTRSRSCSNPAPANGGHSCSGDNVESKTCTAGICAVNGDWTNWSDWTPCDVTCGTGLQTRRRNCSNPEPAFGGKICPGYKTEARNCQPRYCQIDGGWSSWAWSSCSTSCGTGWKTRGRTCTDPLPLHGGSTCVGDSHNVESCFLKNCPDTISTVNGEWTSWNVVTGCSVTCGNGVKKRTRSCSDPQPAYGGKPCPGNDTDYIHCHPMFCSVDGEWSNWKAWSTCSSTCGDSYKMRIRACDNPAPAYGGLECSGSSYELQTCPFIHCPVNGDWSSWGAWGTCSVTCGNGAETRVRKCSNPEPMYGGRPCQGHPTESRSCHPKYCSVDGGWSIWHSWSRCSASCGGGVRIRVRSCTNPQPAHGGRSCPGNETETHSCHDAPCPVDGGWTDWTAWHSCSHTCGHGTSIRARTCSNPVPQYGGHHCYGHSYDSKSCNNGPCPEWSAWGSWSMCSVSCSVGTERADEIVPSQQRQTEIVPVPEIAGNLGHVMLGAALLTVDGLLG</sequence>
<dbReference type="FunFam" id="2.20.100.10:FF:000007">
    <property type="entry name" value="Thrombospondin 1"/>
    <property type="match status" value="7"/>
</dbReference>
<dbReference type="OrthoDB" id="446173at2759"/>
<dbReference type="Pfam" id="PF00090">
    <property type="entry name" value="TSP_1"/>
    <property type="match status" value="13"/>
</dbReference>
<dbReference type="PANTHER" id="PTHR22906">
    <property type="entry name" value="PROPERDIN"/>
    <property type="match status" value="1"/>
</dbReference>
<dbReference type="FunFam" id="2.20.100.10:FF:000001">
    <property type="entry name" value="semaphorin-5A isoform X1"/>
    <property type="match status" value="4"/>
</dbReference>
<evidence type="ECO:0000256" key="6">
    <source>
        <dbReference type="ARBA" id="ARBA00023157"/>
    </source>
</evidence>
<dbReference type="PANTHER" id="PTHR22906:SF21">
    <property type="entry name" value="SEMA DOMAIN-CONTAINING PROTEIN"/>
    <property type="match status" value="1"/>
</dbReference>
<reference evidence="9" key="2">
    <citation type="submission" date="2025-08" db="UniProtKB">
        <authorList>
            <consortium name="RefSeq"/>
        </authorList>
    </citation>
    <scope>IDENTIFICATION</scope>
    <source>
        <tissue evidence="9">Whole sample</tissue>
    </source>
</reference>
<dbReference type="KEGG" id="cvn:111127841"/>
<organism evidence="8 9">
    <name type="scientific">Crassostrea virginica</name>
    <name type="common">Eastern oyster</name>
    <dbReference type="NCBI Taxonomy" id="6565"/>
    <lineage>
        <taxon>Eukaryota</taxon>
        <taxon>Metazoa</taxon>
        <taxon>Spiralia</taxon>
        <taxon>Lophotrochozoa</taxon>
        <taxon>Mollusca</taxon>
        <taxon>Bivalvia</taxon>
        <taxon>Autobranchia</taxon>
        <taxon>Pteriomorphia</taxon>
        <taxon>Ostreida</taxon>
        <taxon>Ostreoidea</taxon>
        <taxon>Ostreidae</taxon>
        <taxon>Crassostrea</taxon>
    </lineage>
</organism>
<dbReference type="PRINTS" id="PR01705">
    <property type="entry name" value="TSP1REPEAT"/>
</dbReference>
<keyword evidence="4" id="KW-0732">Signal</keyword>
<accession>A0A8B8DML5</accession>
<evidence type="ECO:0000256" key="4">
    <source>
        <dbReference type="ARBA" id="ARBA00022729"/>
    </source>
</evidence>
<evidence type="ECO:0000256" key="3">
    <source>
        <dbReference type="ARBA" id="ARBA00022536"/>
    </source>
</evidence>
<dbReference type="GeneID" id="111127841"/>
<keyword evidence="2" id="KW-0964">Secreted</keyword>
<dbReference type="PROSITE" id="PS50092">
    <property type="entry name" value="TSP1"/>
    <property type="match status" value="12"/>
</dbReference>
<dbReference type="GO" id="GO:0005576">
    <property type="term" value="C:extracellular region"/>
    <property type="evidence" value="ECO:0007669"/>
    <property type="project" value="UniProtKB-SubCell"/>
</dbReference>
<dbReference type="InterPro" id="IPR036383">
    <property type="entry name" value="TSP1_rpt_sf"/>
</dbReference>
<evidence type="ECO:0000256" key="7">
    <source>
        <dbReference type="ARBA" id="ARBA00023180"/>
    </source>
</evidence>
<dbReference type="Proteomes" id="UP000694844">
    <property type="component" value="Chromosome 1"/>
</dbReference>
<evidence type="ECO:0000256" key="2">
    <source>
        <dbReference type="ARBA" id="ARBA00022525"/>
    </source>
</evidence>
<comment type="subcellular location">
    <subcellularLocation>
        <location evidence="1">Secreted</location>
    </subcellularLocation>
</comment>
<evidence type="ECO:0000313" key="8">
    <source>
        <dbReference type="Proteomes" id="UP000694844"/>
    </source>
</evidence>